<feature type="compositionally biased region" description="Acidic residues" evidence="1">
    <location>
        <begin position="328"/>
        <end position="344"/>
    </location>
</feature>
<protein>
    <submittedName>
        <fullName evidence="3">DDE Tnp IS1595 domain-containing protein</fullName>
    </submittedName>
</protein>
<dbReference type="InterPro" id="IPR053164">
    <property type="entry name" value="IS1016-like_transposase"/>
</dbReference>
<evidence type="ECO:0000259" key="2">
    <source>
        <dbReference type="SMART" id="SM01126"/>
    </source>
</evidence>
<dbReference type="EMBL" id="VUJU01013093">
    <property type="protein sequence ID" value="KAF0705943.1"/>
    <property type="molecule type" value="Genomic_DNA"/>
</dbReference>
<feature type="region of interest" description="Disordered" evidence="1">
    <location>
        <begin position="323"/>
        <end position="344"/>
    </location>
</feature>
<dbReference type="PANTHER" id="PTHR47163">
    <property type="entry name" value="DDE_TNP_IS1595 DOMAIN-CONTAINING PROTEIN"/>
    <property type="match status" value="1"/>
</dbReference>
<dbReference type="Proteomes" id="UP000478052">
    <property type="component" value="Unassembled WGS sequence"/>
</dbReference>
<dbReference type="SMART" id="SM01126">
    <property type="entry name" value="DDE_Tnp_IS1595"/>
    <property type="match status" value="1"/>
</dbReference>
<evidence type="ECO:0000256" key="1">
    <source>
        <dbReference type="SAM" id="MobiDB-lite"/>
    </source>
</evidence>
<evidence type="ECO:0000313" key="3">
    <source>
        <dbReference type="EMBL" id="KAF0705943.1"/>
    </source>
</evidence>
<keyword evidence="4" id="KW-1185">Reference proteome</keyword>
<evidence type="ECO:0000313" key="4">
    <source>
        <dbReference type="Proteomes" id="UP000478052"/>
    </source>
</evidence>
<feature type="domain" description="ISXO2-like transposase" evidence="2">
    <location>
        <begin position="153"/>
        <end position="294"/>
    </location>
</feature>
<feature type="non-terminal residue" evidence="3">
    <location>
        <position position="1"/>
    </location>
</feature>
<organism evidence="3 4">
    <name type="scientific">Aphis craccivora</name>
    <name type="common">Cowpea aphid</name>
    <dbReference type="NCBI Taxonomy" id="307492"/>
    <lineage>
        <taxon>Eukaryota</taxon>
        <taxon>Metazoa</taxon>
        <taxon>Ecdysozoa</taxon>
        <taxon>Arthropoda</taxon>
        <taxon>Hexapoda</taxon>
        <taxon>Insecta</taxon>
        <taxon>Pterygota</taxon>
        <taxon>Neoptera</taxon>
        <taxon>Paraneoptera</taxon>
        <taxon>Hemiptera</taxon>
        <taxon>Sternorrhyncha</taxon>
        <taxon>Aphidomorpha</taxon>
        <taxon>Aphidoidea</taxon>
        <taxon>Aphididae</taxon>
        <taxon>Aphidini</taxon>
        <taxon>Aphis</taxon>
        <taxon>Aphis</taxon>
    </lineage>
</organism>
<sequence length="344" mass="39988">FTIIMSNLNLLKIFKIFNCETSGKINEDIIILLQEWNLIPKSGEYKCPRGHNLKVVSRNDTIDGFVWRCREKCSVRNQKATKCNYQVSMRKNTFFEKSHLSIFKIVALSYLCLQHTTQSFIMSELEISRHTIVDWSNFCREVIYDGLVANKVKIGGVGVEVEIDESKFGKRKYHRGHAVEGQWVFGGVERGTNKCFLVPVEKRDKTTLLNIIKEWILPGTTIISDCWKAYDCLNEEGYVHFKINHSINFKDPETHQHTNTIEGLWRHAKFSLPQYHRKKDFIGGYLAKYMFLKQIKNKNDALIEFFKLAGHLYNANVPINVEQNLSDDNSDTDDNEETDDNIVY</sequence>
<gene>
    <name evidence="3" type="ORF">FWK35_00036028</name>
</gene>
<dbReference type="Pfam" id="PF12762">
    <property type="entry name" value="DDE_Tnp_IS1595"/>
    <property type="match status" value="1"/>
</dbReference>
<accession>A0A6G0VQN9</accession>
<reference evidence="3 4" key="1">
    <citation type="submission" date="2019-08" db="EMBL/GenBank/DDBJ databases">
        <title>Whole genome of Aphis craccivora.</title>
        <authorList>
            <person name="Voronova N.V."/>
            <person name="Shulinski R.S."/>
            <person name="Bandarenka Y.V."/>
            <person name="Zhorov D.G."/>
            <person name="Warner D."/>
        </authorList>
    </citation>
    <scope>NUCLEOTIDE SEQUENCE [LARGE SCALE GENOMIC DNA]</scope>
    <source>
        <strain evidence="3">180601</strain>
        <tissue evidence="3">Whole Body</tissue>
    </source>
</reference>
<dbReference type="NCBIfam" id="NF033547">
    <property type="entry name" value="transpos_IS1595"/>
    <property type="match status" value="1"/>
</dbReference>
<dbReference type="AlphaFoldDB" id="A0A6G0VQN9"/>
<dbReference type="InterPro" id="IPR024445">
    <property type="entry name" value="Tnp_ISXO2-like"/>
</dbReference>
<comment type="caution">
    <text evidence="3">The sequence shown here is derived from an EMBL/GenBank/DDBJ whole genome shotgun (WGS) entry which is preliminary data.</text>
</comment>
<name>A0A6G0VQN9_APHCR</name>
<proteinExistence type="predicted"/>
<dbReference type="PANTHER" id="PTHR47163:SF2">
    <property type="entry name" value="SI:DKEY-17M8.2"/>
    <property type="match status" value="1"/>
</dbReference>
<dbReference type="OrthoDB" id="6611384at2759"/>